<sequence>MTCGDDSLPDVVQVLLRFRQGDIAIVSDIENASLQYGIHSDRRTFPRFFWPLGISRDPQALIREFWSPVLDFGIISSPFIHCAGIKHHIGQLAEQYPERSTLLQDIDRNFYMDDLVASANLVSGVREISEFMFDAFSAGGIKLRRWATNDSALASELRKMEKDPDIQIVSDQPDSKFLGLSWNQPSGSLCIGVQSALETLGSNPPSKRTLLGGTAQIFDPLGFISPVTIKAKALLQSLWRQKVSRDDLLVEENLESFKNFADTLGEARGVFVNRNLLASQPVAKKRELRAFCDASMEAFGTVVYIRELLDTGGAEVHFVASKARVAPLESEFSIPRLELV</sequence>
<dbReference type="InterPro" id="IPR008042">
    <property type="entry name" value="Retrotrans_Pao"/>
</dbReference>
<dbReference type="PANTHER" id="PTHR47331">
    <property type="entry name" value="PHD-TYPE DOMAIN-CONTAINING PROTEIN"/>
    <property type="match status" value="1"/>
</dbReference>
<dbReference type="SUPFAM" id="SSF56672">
    <property type="entry name" value="DNA/RNA polymerases"/>
    <property type="match status" value="1"/>
</dbReference>
<name>A0AAJ6QRD3_9ACAR</name>
<dbReference type="GO" id="GO:0071897">
    <property type="term" value="P:DNA biosynthetic process"/>
    <property type="evidence" value="ECO:0007669"/>
    <property type="project" value="UniProtKB-ARBA"/>
</dbReference>
<evidence type="ECO:0000313" key="2">
    <source>
        <dbReference type="RefSeq" id="XP_003741224.1"/>
    </source>
</evidence>
<gene>
    <name evidence="2" type="primary">LOC100904361</name>
</gene>
<accession>A0AAJ6QRD3</accession>
<keyword evidence="1" id="KW-1185">Reference proteome</keyword>
<dbReference type="GeneID" id="100904361"/>
<dbReference type="RefSeq" id="XP_003741224.1">
    <property type="nucleotide sequence ID" value="XM_003741176.1"/>
</dbReference>
<reference evidence="2" key="1">
    <citation type="submission" date="2025-08" db="UniProtKB">
        <authorList>
            <consortium name="RefSeq"/>
        </authorList>
    </citation>
    <scope>IDENTIFICATION</scope>
</reference>
<dbReference type="AlphaFoldDB" id="A0AAJ6QRD3"/>
<dbReference type="InterPro" id="IPR043502">
    <property type="entry name" value="DNA/RNA_pol_sf"/>
</dbReference>
<organism evidence="1 2">
    <name type="scientific">Galendromus occidentalis</name>
    <name type="common">western predatory mite</name>
    <dbReference type="NCBI Taxonomy" id="34638"/>
    <lineage>
        <taxon>Eukaryota</taxon>
        <taxon>Metazoa</taxon>
        <taxon>Ecdysozoa</taxon>
        <taxon>Arthropoda</taxon>
        <taxon>Chelicerata</taxon>
        <taxon>Arachnida</taxon>
        <taxon>Acari</taxon>
        <taxon>Parasitiformes</taxon>
        <taxon>Mesostigmata</taxon>
        <taxon>Gamasina</taxon>
        <taxon>Phytoseioidea</taxon>
        <taxon>Phytoseiidae</taxon>
        <taxon>Typhlodrominae</taxon>
        <taxon>Galendromus</taxon>
    </lineage>
</organism>
<dbReference type="Pfam" id="PF05380">
    <property type="entry name" value="Peptidase_A17"/>
    <property type="match status" value="1"/>
</dbReference>
<dbReference type="KEGG" id="goe:100904361"/>
<evidence type="ECO:0000313" key="1">
    <source>
        <dbReference type="Proteomes" id="UP000694867"/>
    </source>
</evidence>
<proteinExistence type="predicted"/>
<protein>
    <submittedName>
        <fullName evidence="2">Uncharacterized protein LOC100904361</fullName>
    </submittedName>
</protein>
<dbReference type="Proteomes" id="UP000694867">
    <property type="component" value="Unplaced"/>
</dbReference>